<name>A0A1L7I2R1_9FLAO</name>
<keyword evidence="1" id="KW-0418">Kinase</keyword>
<dbReference type="InterPro" id="IPR052735">
    <property type="entry name" value="NAD_biosynth-regulator"/>
</dbReference>
<dbReference type="STRING" id="1229726.GRFL_1156"/>
<dbReference type="EMBL" id="CP016359">
    <property type="protein sequence ID" value="APU67880.1"/>
    <property type="molecule type" value="Genomic_DNA"/>
</dbReference>
<dbReference type="PANTHER" id="PTHR37512:SF1">
    <property type="entry name" value="NADR_TTD14 AAA DOMAIN-CONTAINING PROTEIN"/>
    <property type="match status" value="1"/>
</dbReference>
<dbReference type="Proteomes" id="UP000186230">
    <property type="component" value="Chromosome"/>
</dbReference>
<dbReference type="GO" id="GO:0050262">
    <property type="term" value="F:ribosylnicotinamide kinase activity"/>
    <property type="evidence" value="ECO:0007669"/>
    <property type="project" value="UniProtKB-EC"/>
</dbReference>
<keyword evidence="1" id="KW-0808">Transferase</keyword>
<reference evidence="1 2" key="1">
    <citation type="submission" date="2016-07" db="EMBL/GenBank/DDBJ databases">
        <title>Multi-omics approach to identify versatile polysaccharide utilization systems of a marine flavobacterium Gramella flava.</title>
        <authorList>
            <person name="Tang K."/>
        </authorList>
    </citation>
    <scope>NUCLEOTIDE SEQUENCE [LARGE SCALE GENOMIC DNA]</scope>
    <source>
        <strain evidence="1 2">JLT2011</strain>
    </source>
</reference>
<keyword evidence="2" id="KW-1185">Reference proteome</keyword>
<dbReference type="KEGG" id="gfl:GRFL_1156"/>
<organism evidence="1 2">
    <name type="scientific">Christiangramia flava JLT2011</name>
    <dbReference type="NCBI Taxonomy" id="1229726"/>
    <lineage>
        <taxon>Bacteria</taxon>
        <taxon>Pseudomonadati</taxon>
        <taxon>Bacteroidota</taxon>
        <taxon>Flavobacteriia</taxon>
        <taxon>Flavobacteriales</taxon>
        <taxon>Flavobacteriaceae</taxon>
        <taxon>Christiangramia</taxon>
    </lineage>
</organism>
<accession>A0A1L7I2R1</accession>
<evidence type="ECO:0000313" key="1">
    <source>
        <dbReference type="EMBL" id="APU67880.1"/>
    </source>
</evidence>
<dbReference type="EC" id="2.7.1.22" evidence="1"/>
<dbReference type="PANTHER" id="PTHR37512">
    <property type="entry name" value="TRIFUNCTIONAL NAD BIOSYNTHESIS/REGULATOR PROTEIN NADR"/>
    <property type="match status" value="1"/>
</dbReference>
<protein>
    <submittedName>
        <fullName evidence="1">Ribosylnicotinamide kinase</fullName>
        <ecNumber evidence="1">2.7.1.22</ecNumber>
    </submittedName>
</protein>
<evidence type="ECO:0000313" key="2">
    <source>
        <dbReference type="Proteomes" id="UP000186230"/>
    </source>
</evidence>
<dbReference type="RefSeq" id="WP_083643710.1">
    <property type="nucleotide sequence ID" value="NZ_AMRU01000002.1"/>
</dbReference>
<proteinExistence type="predicted"/>
<dbReference type="Pfam" id="PF13521">
    <property type="entry name" value="AAA_28"/>
    <property type="match status" value="1"/>
</dbReference>
<dbReference type="InterPro" id="IPR038727">
    <property type="entry name" value="NadR/Ttd14_AAA_dom"/>
</dbReference>
<dbReference type="OrthoDB" id="9151999at2"/>
<dbReference type="AlphaFoldDB" id="A0A1L7I2R1"/>
<dbReference type="SUPFAM" id="SSF52540">
    <property type="entry name" value="P-loop containing nucleoside triphosphate hydrolases"/>
    <property type="match status" value="1"/>
</dbReference>
<sequence>MEEKFKQRPCDCLKIVIFGPESTGKTTLSGDLAKYYGEPVVPEYMREYLQQVWDAEKRICEPRDLLPIAEGQMRLENELSEECDQLLISDTNLLELKVYSEAYYDGYCDPRLLKPALNNTYDCYFLTYIDVPWIPDDLRDKPHDREGMFQRFENELKKQQLPYQILKGNREERLEAAVKTINQLLKETIS</sequence>
<dbReference type="InterPro" id="IPR027417">
    <property type="entry name" value="P-loop_NTPase"/>
</dbReference>
<gene>
    <name evidence="1" type="ORF">GRFL_1156</name>
</gene>
<dbReference type="Gene3D" id="3.40.50.300">
    <property type="entry name" value="P-loop containing nucleotide triphosphate hydrolases"/>
    <property type="match status" value="1"/>
</dbReference>